<reference evidence="3" key="1">
    <citation type="submission" date="2017-02" db="UniProtKB">
        <authorList>
            <consortium name="WormBaseParasite"/>
        </authorList>
    </citation>
    <scope>IDENTIFICATION</scope>
</reference>
<dbReference type="Proteomes" id="UP000267029">
    <property type="component" value="Unassembled WGS sequence"/>
</dbReference>
<evidence type="ECO:0000313" key="3">
    <source>
        <dbReference type="WBParaSite" id="MCOS_0000849601-mRNA-1"/>
    </source>
</evidence>
<dbReference type="AlphaFoldDB" id="A0A0R3ULE5"/>
<evidence type="ECO:0000313" key="1">
    <source>
        <dbReference type="EMBL" id="VDD82494.1"/>
    </source>
</evidence>
<protein>
    <submittedName>
        <fullName evidence="1 3">Uncharacterized protein</fullName>
    </submittedName>
</protein>
<sequence>MYKIHSTGGREEEGGKKHHHFLRTAPPRLAVCGACRRVEGDGIHSSSDAEAPGLLPVDMRSSEVEDTPSSPSPVCTRFRRCEAALCAAGCLGRLLEDLDGLLRSVDCAVVDDLGGGAGVTPYRHKIWVRMTASATLSFIPYVA</sequence>
<evidence type="ECO:0000313" key="2">
    <source>
        <dbReference type="Proteomes" id="UP000267029"/>
    </source>
</evidence>
<gene>
    <name evidence="1" type="ORF">MCOS_LOCUS8497</name>
</gene>
<organism evidence="3">
    <name type="scientific">Mesocestoides corti</name>
    <name type="common">Flatworm</name>
    <dbReference type="NCBI Taxonomy" id="53468"/>
    <lineage>
        <taxon>Eukaryota</taxon>
        <taxon>Metazoa</taxon>
        <taxon>Spiralia</taxon>
        <taxon>Lophotrochozoa</taxon>
        <taxon>Platyhelminthes</taxon>
        <taxon>Cestoda</taxon>
        <taxon>Eucestoda</taxon>
        <taxon>Cyclophyllidea</taxon>
        <taxon>Mesocestoididae</taxon>
        <taxon>Mesocestoides</taxon>
    </lineage>
</organism>
<keyword evidence="2" id="KW-1185">Reference proteome</keyword>
<dbReference type="WBParaSite" id="MCOS_0000849601-mRNA-1">
    <property type="protein sequence ID" value="MCOS_0000849601-mRNA-1"/>
    <property type="gene ID" value="MCOS_0000849601"/>
</dbReference>
<name>A0A0R3ULE5_MESCO</name>
<accession>A0A0R3ULE5</accession>
<reference evidence="1 2" key="2">
    <citation type="submission" date="2018-10" db="EMBL/GenBank/DDBJ databases">
        <authorList>
            <consortium name="Pathogen Informatics"/>
        </authorList>
    </citation>
    <scope>NUCLEOTIDE SEQUENCE [LARGE SCALE GENOMIC DNA]</scope>
</reference>
<proteinExistence type="predicted"/>
<dbReference type="EMBL" id="UXSR01005521">
    <property type="protein sequence ID" value="VDD82494.1"/>
    <property type="molecule type" value="Genomic_DNA"/>
</dbReference>